<dbReference type="EMBL" id="CABFNP030001281">
    <property type="protein sequence ID" value="CAI6096190.1"/>
    <property type="molecule type" value="Genomic_DNA"/>
</dbReference>
<name>A0AA35MFG4_9HYPO</name>
<gene>
    <name evidence="1" type="ORF">CCHLO57077_00010573</name>
</gene>
<evidence type="ECO:0000313" key="1">
    <source>
        <dbReference type="EMBL" id="CAI6096190.1"/>
    </source>
</evidence>
<sequence length="171" mass="19712">MSGHWEFITWHLLGHDAIDEKFCLKEDGQIRELQGFRTLRNLEDAADDGFLEDAFFNQGDDNQAYLKKSVPRWCSHLRGSKSCSSQLCDFINFFQNHMLVVELDKRKRIDFVCTELDKILKDKNSGPISPFAKGMGDFPPLFTQDASYSVQIQSGFHLLMVVLDYPNLRNT</sequence>
<protein>
    <submittedName>
        <fullName evidence="1">Uncharacterized protein</fullName>
    </submittedName>
</protein>
<reference evidence="1" key="1">
    <citation type="submission" date="2023-01" db="EMBL/GenBank/DDBJ databases">
        <authorList>
            <person name="Piombo E."/>
        </authorList>
    </citation>
    <scope>NUCLEOTIDE SEQUENCE</scope>
</reference>
<organism evidence="1 2">
    <name type="scientific">Clonostachys chloroleuca</name>
    <dbReference type="NCBI Taxonomy" id="1926264"/>
    <lineage>
        <taxon>Eukaryota</taxon>
        <taxon>Fungi</taxon>
        <taxon>Dikarya</taxon>
        <taxon>Ascomycota</taxon>
        <taxon>Pezizomycotina</taxon>
        <taxon>Sordariomycetes</taxon>
        <taxon>Hypocreomycetidae</taxon>
        <taxon>Hypocreales</taxon>
        <taxon>Bionectriaceae</taxon>
        <taxon>Clonostachys</taxon>
    </lineage>
</organism>
<accession>A0AA35MFG4</accession>
<dbReference type="Proteomes" id="UP001160390">
    <property type="component" value="Unassembled WGS sequence"/>
</dbReference>
<dbReference type="AlphaFoldDB" id="A0AA35MFG4"/>
<keyword evidence="2" id="KW-1185">Reference proteome</keyword>
<comment type="caution">
    <text evidence="1">The sequence shown here is derived from an EMBL/GenBank/DDBJ whole genome shotgun (WGS) entry which is preliminary data.</text>
</comment>
<evidence type="ECO:0000313" key="2">
    <source>
        <dbReference type="Proteomes" id="UP001160390"/>
    </source>
</evidence>
<proteinExistence type="predicted"/>